<accession>D0WG45</accession>
<reference evidence="2" key="1">
    <citation type="submission" date="2009-10" db="EMBL/GenBank/DDBJ databases">
        <authorList>
            <person name="Weinstock G."/>
            <person name="Sodergren E."/>
            <person name="Clifton S."/>
            <person name="Fulton L."/>
            <person name="Fulton B."/>
            <person name="Courtney L."/>
            <person name="Fronick C."/>
            <person name="Harrison M."/>
            <person name="Strong C."/>
            <person name="Farmer C."/>
            <person name="Delahaunty K."/>
            <person name="Markovic C."/>
            <person name="Hall O."/>
            <person name="Minx P."/>
            <person name="Tomlinson C."/>
            <person name="Mitreva M."/>
            <person name="Nelson J."/>
            <person name="Hou S."/>
            <person name="Wollam A."/>
            <person name="Pepin K.H."/>
            <person name="Johnson M."/>
            <person name="Bhonagiri V."/>
            <person name="Nash W.E."/>
            <person name="Warren W."/>
            <person name="Chinwalla A."/>
            <person name="Mardis E.R."/>
            <person name="Wilson R.K."/>
        </authorList>
    </citation>
    <scope>NUCLEOTIDE SEQUENCE [LARGE SCALE GENOMIC DNA]</scope>
    <source>
        <strain evidence="2">ATCC 700122</strain>
    </source>
</reference>
<dbReference type="RefSeq" id="WP_006362046.1">
    <property type="nucleotide sequence ID" value="NZ_GG700630.1"/>
</dbReference>
<dbReference type="PANTHER" id="PTHR47619:SF1">
    <property type="entry name" value="EXODEOXYRIBONUCLEASE WALJ"/>
    <property type="match status" value="1"/>
</dbReference>
<keyword evidence="3" id="KW-1185">Reference proteome</keyword>
<dbReference type="OrthoDB" id="2971563at2"/>
<comment type="caution">
    <text evidence="2">The sequence shown here is derived from an EMBL/GenBank/DDBJ whole genome shotgun (WGS) entry which is preliminary data.</text>
</comment>
<dbReference type="InterPro" id="IPR052533">
    <property type="entry name" value="WalJ/YycJ-like"/>
</dbReference>
<dbReference type="eggNOG" id="COG1235">
    <property type="taxonomic scope" value="Bacteria"/>
</dbReference>
<dbReference type="HOGENOM" id="CLU_073253_0_0_11"/>
<dbReference type="AlphaFoldDB" id="D0WG45"/>
<feature type="domain" description="Metallo-beta-lactamase" evidence="1">
    <location>
        <begin position="12"/>
        <end position="75"/>
    </location>
</feature>
<evidence type="ECO:0000259" key="1">
    <source>
        <dbReference type="Pfam" id="PF00753"/>
    </source>
</evidence>
<dbReference type="Gene3D" id="3.60.15.10">
    <property type="entry name" value="Ribonuclease Z/Hydroxyacylglutathione hydrolase-like"/>
    <property type="match status" value="2"/>
</dbReference>
<name>D0WG45_SLAES</name>
<dbReference type="GeneID" id="85007380"/>
<dbReference type="Pfam" id="PF00753">
    <property type="entry name" value="Lactamase_B"/>
    <property type="match status" value="1"/>
</dbReference>
<dbReference type="Proteomes" id="UP000006001">
    <property type="component" value="Unassembled WGS sequence"/>
</dbReference>
<organism evidence="2 3">
    <name type="scientific">Slackia exigua (strain ATCC 700122 / DSM 15923 / CIP 105133 / JCM 11022 / KCTC 5966 / S-7)</name>
    <dbReference type="NCBI Taxonomy" id="649764"/>
    <lineage>
        <taxon>Bacteria</taxon>
        <taxon>Bacillati</taxon>
        <taxon>Actinomycetota</taxon>
        <taxon>Coriobacteriia</taxon>
        <taxon>Eggerthellales</taxon>
        <taxon>Eggerthellaceae</taxon>
        <taxon>Slackia</taxon>
    </lineage>
</organism>
<gene>
    <name evidence="2" type="ORF">HMPREF0762_00796</name>
</gene>
<dbReference type="SUPFAM" id="SSF56281">
    <property type="entry name" value="Metallo-hydrolase/oxidoreductase"/>
    <property type="match status" value="1"/>
</dbReference>
<dbReference type="STRING" id="649764.HMPREF0762_00796"/>
<evidence type="ECO:0000313" key="3">
    <source>
        <dbReference type="Proteomes" id="UP000006001"/>
    </source>
</evidence>
<protein>
    <submittedName>
        <fullName evidence="2">Metallo-beta-lactamase domain protein</fullName>
    </submittedName>
</protein>
<dbReference type="InterPro" id="IPR001279">
    <property type="entry name" value="Metallo-B-lactamas"/>
</dbReference>
<proteinExistence type="predicted"/>
<evidence type="ECO:0000313" key="2">
    <source>
        <dbReference type="EMBL" id="EEZ61458.1"/>
    </source>
</evidence>
<sequence>MLRLHVLASGSHGNASVVEDAETGRALLIDCGISKKAFLQRCSETGFDPLRIEGVLVTHEHTDHTKGLGVVLRGLAKMGAHPQVFADPSVVCASRDIADALASLDAQARPFDDSSELTLAGIDVFPFLTSHDAVASYGFRFETSSGEVGRERGPLNAHERIADECGRNARASIVRDDSPACTIPMRGADRLTAFGAGNPDICDNIGFASQDNAPSARIGAATATCVDAAAATCIDAAAATHDVLGFMTDTGIVTSAAHVHLQGCRILAIEGNHDLHMLEKGPYPYSVIARIGSDRGHLSNEQGACELRSLLHNGLERVVALHVSQNTNTYDLPKRAFQEVLFQERHDARADVGFQERAITVE</sequence>
<dbReference type="EMBL" id="ACUX02000006">
    <property type="protein sequence ID" value="EEZ61458.1"/>
    <property type="molecule type" value="Genomic_DNA"/>
</dbReference>
<dbReference type="PANTHER" id="PTHR47619">
    <property type="entry name" value="METALLO-HYDROLASE YYCJ-RELATED"/>
    <property type="match status" value="1"/>
</dbReference>
<dbReference type="InterPro" id="IPR036866">
    <property type="entry name" value="RibonucZ/Hydroxyglut_hydro"/>
</dbReference>